<sequence length="116" mass="12632">MAFGHVRATASLQLLNCERGIESGGYRRKQFDSLTGLRAEAAAIEPVAREGSNQPKWLAPVPAVRISPIRKRQAAVPPVSTLPHFRNELPTPLAAIPGRQCRAVPRPPPAAVRIRE</sequence>
<organism evidence="2 3">
    <name type="scientific">Nesidiocoris tenuis</name>
    <dbReference type="NCBI Taxonomy" id="355587"/>
    <lineage>
        <taxon>Eukaryota</taxon>
        <taxon>Metazoa</taxon>
        <taxon>Ecdysozoa</taxon>
        <taxon>Arthropoda</taxon>
        <taxon>Hexapoda</taxon>
        <taxon>Insecta</taxon>
        <taxon>Pterygota</taxon>
        <taxon>Neoptera</taxon>
        <taxon>Paraneoptera</taxon>
        <taxon>Hemiptera</taxon>
        <taxon>Heteroptera</taxon>
        <taxon>Panheteroptera</taxon>
        <taxon>Cimicomorpha</taxon>
        <taxon>Miridae</taxon>
        <taxon>Dicyphina</taxon>
        <taxon>Nesidiocoris</taxon>
    </lineage>
</organism>
<evidence type="ECO:0000313" key="1">
    <source>
        <dbReference type="EMBL" id="CAB0003098.1"/>
    </source>
</evidence>
<feature type="non-terminal residue" evidence="2">
    <location>
        <position position="116"/>
    </location>
</feature>
<dbReference type="EMBL" id="CADCXU010013315">
    <property type="protein sequence ID" value="CAB0003105.1"/>
    <property type="molecule type" value="Genomic_DNA"/>
</dbReference>
<accession>A0A6H5GJ71</accession>
<protein>
    <submittedName>
        <fullName evidence="2">Uncharacterized protein</fullName>
    </submittedName>
</protein>
<name>A0A6H5GJ71_9HEMI</name>
<reference evidence="2 3" key="1">
    <citation type="submission" date="2020-02" db="EMBL/GenBank/DDBJ databases">
        <authorList>
            <person name="Ferguson B K."/>
        </authorList>
    </citation>
    <scope>NUCLEOTIDE SEQUENCE [LARGE SCALE GENOMIC DNA]</scope>
</reference>
<keyword evidence="3" id="KW-1185">Reference proteome</keyword>
<proteinExistence type="predicted"/>
<dbReference type="Proteomes" id="UP000479000">
    <property type="component" value="Unassembled WGS sequence"/>
</dbReference>
<evidence type="ECO:0000313" key="3">
    <source>
        <dbReference type="Proteomes" id="UP000479000"/>
    </source>
</evidence>
<gene>
    <name evidence="1" type="ORF">NTEN_LOCUS8754</name>
    <name evidence="2" type="ORF">NTEN_LOCUS8757</name>
</gene>
<dbReference type="EMBL" id="CADCXU010013312">
    <property type="protein sequence ID" value="CAB0003098.1"/>
    <property type="molecule type" value="Genomic_DNA"/>
</dbReference>
<evidence type="ECO:0000313" key="2">
    <source>
        <dbReference type="EMBL" id="CAB0003105.1"/>
    </source>
</evidence>
<dbReference type="AlphaFoldDB" id="A0A6H5GJ71"/>